<proteinExistence type="predicted"/>
<accession>E7C5H8</accession>
<reference evidence="1" key="1">
    <citation type="submission" date="2010-01" db="EMBL/GenBank/DDBJ databases">
        <title>Genome fragments of uncultured bacteria from the North Pacific subtropical Gyre.</title>
        <authorList>
            <person name="Pham V.D."/>
            <person name="Delong E.F."/>
        </authorList>
    </citation>
    <scope>NUCLEOTIDE SEQUENCE</scope>
</reference>
<protein>
    <submittedName>
        <fullName evidence="1">Uncharacterized protein</fullName>
    </submittedName>
</protein>
<name>E7C5H8_9PROT</name>
<organism evidence="1">
    <name type="scientific">uncultured Rhodospirillales bacterium HF0500_23A22</name>
    <dbReference type="NCBI Taxonomy" id="723611"/>
    <lineage>
        <taxon>Bacteria</taxon>
        <taxon>Pseudomonadati</taxon>
        <taxon>Pseudomonadota</taxon>
        <taxon>Alphaproteobacteria</taxon>
        <taxon>Rhodospirillales</taxon>
        <taxon>environmental samples</taxon>
    </lineage>
</organism>
<dbReference type="EMBL" id="GU567994">
    <property type="protein sequence ID" value="ADI22702.1"/>
    <property type="molecule type" value="Genomic_DNA"/>
</dbReference>
<sequence length="38" mass="4397">MVRGMTVSLADQNDDLRLSKHIPFDFAYSVIYFALYAK</sequence>
<evidence type="ECO:0000313" key="1">
    <source>
        <dbReference type="EMBL" id="ADI22702.1"/>
    </source>
</evidence>
<dbReference type="AlphaFoldDB" id="E7C5H8"/>